<keyword evidence="5 8" id="KW-1133">Transmembrane helix</keyword>
<keyword evidence="3" id="KW-1003">Cell membrane</keyword>
<evidence type="ECO:0000256" key="3">
    <source>
        <dbReference type="ARBA" id="ARBA00022475"/>
    </source>
</evidence>
<keyword evidence="6 8" id="KW-0472">Membrane</keyword>
<evidence type="ECO:0000256" key="7">
    <source>
        <dbReference type="SAM" id="MobiDB-lite"/>
    </source>
</evidence>
<keyword evidence="4 8" id="KW-0812">Transmembrane</keyword>
<evidence type="ECO:0000259" key="9">
    <source>
        <dbReference type="Pfam" id="PF09335"/>
    </source>
</evidence>
<comment type="caution">
    <text evidence="10">The sequence shown here is derived from an EMBL/GenBank/DDBJ whole genome shotgun (WGS) entry which is preliminary data.</text>
</comment>
<dbReference type="PANTHER" id="PTHR30353:SF0">
    <property type="entry name" value="TRANSMEMBRANE PROTEIN"/>
    <property type="match status" value="1"/>
</dbReference>
<dbReference type="PANTHER" id="PTHR30353">
    <property type="entry name" value="INNER MEMBRANE PROTEIN DEDA-RELATED"/>
    <property type="match status" value="1"/>
</dbReference>
<evidence type="ECO:0000256" key="8">
    <source>
        <dbReference type="SAM" id="Phobius"/>
    </source>
</evidence>
<feature type="region of interest" description="Disordered" evidence="7">
    <location>
        <begin position="17"/>
        <end position="45"/>
    </location>
</feature>
<sequence length="320" mass="35316">MRCDCACRPAAITRWRKKSMSPSVSRKTRSSKTTCCPSTRTDHPLASTRQQSRVSATYCSSRHTSKTQRLFPNPFCAFCFYNAAHTEQSFLPHATPYRVLASGALMDFNPLDLILHLDVYLDLLVTNYGTWVYAILFLVIFCETGLVIMPFLPGDSLLFIAGAVAAGGGMDPVLLAGLLMLAAILGDSTNYVIGRTAGEKLFSNPKSRIFRRDYLLRTQDFYERHGGKTVTLARFLPIIRTFAPFVAGVGRMSYPRFVGFSVLGSVLWVGSLVTLGFFFGNVPFIKHNLTLLVLAIILLSLVPMIIGVVRSRSAPPADAR</sequence>
<accession>A0A3M3FFH9</accession>
<evidence type="ECO:0000313" key="13">
    <source>
        <dbReference type="Proteomes" id="UP000279057"/>
    </source>
</evidence>
<gene>
    <name evidence="11" type="ORF">ALQ73_01333</name>
    <name evidence="10" type="ORF">ALQ74_01163</name>
</gene>
<evidence type="ECO:0000256" key="1">
    <source>
        <dbReference type="ARBA" id="ARBA00004651"/>
    </source>
</evidence>
<dbReference type="EMBL" id="RBON01000184">
    <property type="protein sequence ID" value="RMM67429.1"/>
    <property type="molecule type" value="Genomic_DNA"/>
</dbReference>
<dbReference type="InterPro" id="IPR058127">
    <property type="entry name" value="DedA"/>
</dbReference>
<feature type="transmembrane region" description="Helical" evidence="8">
    <location>
        <begin position="291"/>
        <end position="310"/>
    </location>
</feature>
<evidence type="ECO:0000256" key="6">
    <source>
        <dbReference type="ARBA" id="ARBA00023136"/>
    </source>
</evidence>
<dbReference type="InterPro" id="IPR032818">
    <property type="entry name" value="DedA-like"/>
</dbReference>
<organism evidence="10 13">
    <name type="scientific">Pseudomonas savastanoi pv. glycinea</name>
    <name type="common">Pseudomonas syringae pv. glycinea</name>
    <dbReference type="NCBI Taxonomy" id="318"/>
    <lineage>
        <taxon>Bacteria</taxon>
        <taxon>Pseudomonadati</taxon>
        <taxon>Pseudomonadota</taxon>
        <taxon>Gammaproteobacteria</taxon>
        <taxon>Pseudomonadales</taxon>
        <taxon>Pseudomonadaceae</taxon>
        <taxon>Pseudomonas</taxon>
    </lineage>
</organism>
<evidence type="ECO:0000313" key="12">
    <source>
        <dbReference type="Proteomes" id="UP000276829"/>
    </source>
</evidence>
<dbReference type="NCBIfam" id="NF008102">
    <property type="entry name" value="PRK10847.1"/>
    <property type="match status" value="1"/>
</dbReference>
<dbReference type="AlphaFoldDB" id="A0A3M3FFH9"/>
<name>A0A3M3FFH9_PSESG</name>
<evidence type="ECO:0000313" key="11">
    <source>
        <dbReference type="EMBL" id="RMM67429.1"/>
    </source>
</evidence>
<feature type="transmembrane region" description="Helical" evidence="8">
    <location>
        <begin position="257"/>
        <end position="279"/>
    </location>
</feature>
<dbReference type="GO" id="GO:0005886">
    <property type="term" value="C:plasma membrane"/>
    <property type="evidence" value="ECO:0007669"/>
    <property type="project" value="UniProtKB-SubCell"/>
</dbReference>
<proteinExistence type="inferred from homology"/>
<dbReference type="Proteomes" id="UP000279057">
    <property type="component" value="Unassembled WGS sequence"/>
</dbReference>
<evidence type="ECO:0000313" key="10">
    <source>
        <dbReference type="EMBL" id="RMM60647.1"/>
    </source>
</evidence>
<protein>
    <submittedName>
        <fullName evidence="10">DedA protein</fullName>
    </submittedName>
</protein>
<reference evidence="12 13" key="1">
    <citation type="submission" date="2018-08" db="EMBL/GenBank/DDBJ databases">
        <title>Recombination of ecologically and evolutionarily significant loci maintains genetic cohesion in the Pseudomonas syringae species complex.</title>
        <authorList>
            <person name="Dillon M."/>
            <person name="Thakur S."/>
            <person name="Almeida R.N.D."/>
            <person name="Weir B.S."/>
            <person name="Guttman D.S."/>
        </authorList>
    </citation>
    <scope>NUCLEOTIDE SEQUENCE [LARGE SCALE GENOMIC DNA]</scope>
    <source>
        <strain evidence="11 12">ICMP 4324</strain>
        <strain evidence="10 13">ICMP 4332</strain>
    </source>
</reference>
<dbReference type="Pfam" id="PF09335">
    <property type="entry name" value="VTT_dom"/>
    <property type="match status" value="1"/>
</dbReference>
<evidence type="ECO:0000256" key="5">
    <source>
        <dbReference type="ARBA" id="ARBA00022989"/>
    </source>
</evidence>
<feature type="domain" description="VTT" evidence="9">
    <location>
        <begin position="152"/>
        <end position="276"/>
    </location>
</feature>
<dbReference type="EMBL" id="RBOM01000261">
    <property type="protein sequence ID" value="RMM60647.1"/>
    <property type="molecule type" value="Genomic_DNA"/>
</dbReference>
<evidence type="ECO:0000256" key="2">
    <source>
        <dbReference type="ARBA" id="ARBA00010792"/>
    </source>
</evidence>
<dbReference type="Proteomes" id="UP000276829">
    <property type="component" value="Unassembled WGS sequence"/>
</dbReference>
<comment type="similarity">
    <text evidence="2">Belongs to the DedA family.</text>
</comment>
<feature type="transmembrane region" description="Helical" evidence="8">
    <location>
        <begin position="158"/>
        <end position="185"/>
    </location>
</feature>
<evidence type="ECO:0000256" key="4">
    <source>
        <dbReference type="ARBA" id="ARBA00022692"/>
    </source>
</evidence>
<feature type="transmembrane region" description="Helical" evidence="8">
    <location>
        <begin position="131"/>
        <end position="152"/>
    </location>
</feature>
<comment type="subcellular location">
    <subcellularLocation>
        <location evidence="1">Cell membrane</location>
        <topology evidence="1">Multi-pass membrane protein</topology>
    </subcellularLocation>
</comment>
<dbReference type="InterPro" id="IPR032816">
    <property type="entry name" value="VTT_dom"/>
</dbReference>